<dbReference type="GO" id="GO:0006891">
    <property type="term" value="P:intra-Golgi vesicle-mediated transport"/>
    <property type="evidence" value="ECO:0007669"/>
    <property type="project" value="TreeGrafter"/>
</dbReference>
<gene>
    <name evidence="8" type="ORF">LADA_0C05534G</name>
</gene>
<dbReference type="GO" id="GO:1990071">
    <property type="term" value="C:TRAPPII protein complex"/>
    <property type="evidence" value="ECO:0007669"/>
    <property type="project" value="InterPro"/>
</dbReference>
<evidence type="ECO:0000259" key="4">
    <source>
        <dbReference type="Pfam" id="PF12584"/>
    </source>
</evidence>
<feature type="domain" description="Trs130 NTS" evidence="7">
    <location>
        <begin position="364"/>
        <end position="591"/>
    </location>
</feature>
<evidence type="ECO:0000256" key="1">
    <source>
        <dbReference type="ARBA" id="ARBA00004555"/>
    </source>
</evidence>
<organism evidence="8 9">
    <name type="scientific">Lachancea dasiensis</name>
    <dbReference type="NCBI Taxonomy" id="1072105"/>
    <lineage>
        <taxon>Eukaryota</taxon>
        <taxon>Fungi</taxon>
        <taxon>Dikarya</taxon>
        <taxon>Ascomycota</taxon>
        <taxon>Saccharomycotina</taxon>
        <taxon>Saccharomycetes</taxon>
        <taxon>Saccharomycetales</taxon>
        <taxon>Saccharomycetaceae</taxon>
        <taxon>Lachancea</taxon>
    </lineage>
</organism>
<dbReference type="PANTHER" id="PTHR13251">
    <property type="entry name" value="EPILEPSY HOLOPROSENCEPHALY CANDIDATE 1/TMEM1"/>
    <property type="match status" value="1"/>
</dbReference>
<dbReference type="Pfam" id="PF24966">
    <property type="entry name" value="Ig_TR130_2nd"/>
    <property type="match status" value="1"/>
</dbReference>
<feature type="domain" description="Trs130 second Ig-like" evidence="6">
    <location>
        <begin position="734"/>
        <end position="828"/>
    </location>
</feature>
<keyword evidence="2" id="KW-0813">Transport</keyword>
<sequence length="1159" mass="133987">MPENMAESKSGMPVFFCESNLQPTRHINNIYIIYYLNKHVGDETARPVHLPVFDGTMHVEHPTTQNIVKFTYFDPFDVFGTVRKELEDRLPFKNLHWKPAHESLRTIHSLPVKIVGETDDYSDPNTSRRPVIMFLVLSCASIDEYRAKVRPLVRQWLPSPTDGFNQHDEKTMPIKRIALLHSNSDISETNLFKTVSFFDKFCKDFPSLTAIEIKSIYKSEKQKAEFWSSTMTQLRKYTMDIFGRRLKFLEKELVKITDENTILRATLQEKSLDLFCSFHLNEEASRELENLRTTLFSKLAPTISTGELEIPFPFTSNEIKATDKPIAQQIATENLTSYDLNKFFFLRHCDLIRNSYEQAARNVRVYQLTKSFLRTIRQVFSQSPRLAEFKFFFINSVLAFALYREDTATFHEIKADLKIIQRDCWMDLAFASHGFKIIGRQYQMMAQAPQAEEVRATFKDEETFHQNFFTLTKEIITLLGARSSKKYRTVDLYSVEIGLLHYQRKEYEKAISMLQSCHEYYKATNWDAIALYLLECFVDCLAKCPEIESVTMCEEAIPSPTVLSNSILDLLTSAKKETLKVYWWDRFLDVSGRDKGSLIYPLGNTFDIEVGKKLFVTRANMFSLGLKVHSGKIPREFCVESVVLLLKNNQDEFVTFEKNNVTLQPGENSIALDCVRVLFGSFALVSLEFTIGNTIFCQEFLDDDEKDIELERPIDSRNFEVTINPAKQVQVTKNSLALGFFNSDDIKTFKLILTALPLENNSKETAAFNNEGTQFSKTIDTFSVSDIEYFVPHSCEKFTFQQELIFTFQDCPGIEFYQRNTKTVSCMLPLTVLVEDITREGSFFFKFLVSSSSLLEPVLLHKSELTTHCASTYDVQGSFEPEVPVMVKSGEENTCYFFFQVRTKCEQLFDTKDSFQLKIQFSTLRNQLDHLATNAILIQGNPHIAVKMDSHRDLWNSMILRKLTYDYDLFERKLNLQVKTSADSINELKRVLKSKVQDDEFLEASSRCLHALKNGVVFSHLELVEYTRDLTPDSFLVNVTVPPLPYYFSVSLEPNSPIQCNPAVGQIIEYTLRATDVSKGWQKEDRPATEFVLELFNTNEWLVDGKRRFHLQPSLEEYSISMIPLRRGYLKFPKIEITTDGRKVSEVHYLNMHEVTLVI</sequence>
<dbReference type="Proteomes" id="UP000190274">
    <property type="component" value="Chromosome C"/>
</dbReference>
<feature type="domain" description="TRAPPC10/Trs130 N-terminal" evidence="5">
    <location>
        <begin position="68"/>
        <end position="259"/>
    </location>
</feature>
<dbReference type="GO" id="GO:0034498">
    <property type="term" value="P:early endosome to Golgi transport"/>
    <property type="evidence" value="ECO:0007669"/>
    <property type="project" value="TreeGrafter"/>
</dbReference>
<dbReference type="Pfam" id="PF23036">
    <property type="entry name" value="TRAPPC10_1st"/>
    <property type="match status" value="1"/>
</dbReference>
<evidence type="ECO:0000313" key="9">
    <source>
        <dbReference type="Proteomes" id="UP000190274"/>
    </source>
</evidence>
<dbReference type="InterPro" id="IPR056915">
    <property type="entry name" value="Ig_TR130_2nd"/>
</dbReference>
<keyword evidence="3" id="KW-0333">Golgi apparatus</keyword>
<dbReference type="OrthoDB" id="10256906at2759"/>
<dbReference type="PANTHER" id="PTHR13251:SF3">
    <property type="entry name" value="TRAFFICKING PROTEIN PARTICLE COMPLEX SUBUNIT 10"/>
    <property type="match status" value="1"/>
</dbReference>
<evidence type="ECO:0000256" key="2">
    <source>
        <dbReference type="ARBA" id="ARBA00022448"/>
    </source>
</evidence>
<name>A0A1G4IZ61_9SACH</name>
<dbReference type="Pfam" id="PF12584">
    <property type="entry name" value="TRAPPC10"/>
    <property type="match status" value="1"/>
</dbReference>
<accession>A0A1G4IZ61</accession>
<comment type="subcellular location">
    <subcellularLocation>
        <location evidence="1">Golgi apparatus</location>
    </subcellularLocation>
</comment>
<dbReference type="GO" id="GO:0005829">
    <property type="term" value="C:cytosol"/>
    <property type="evidence" value="ECO:0007669"/>
    <property type="project" value="GOC"/>
</dbReference>
<keyword evidence="9" id="KW-1185">Reference proteome</keyword>
<dbReference type="InterPro" id="IPR045126">
    <property type="entry name" value="TRAPPC10/Trs130"/>
</dbReference>
<dbReference type="InterPro" id="IPR056913">
    <property type="entry name" value="TRAPPC10/Trs130_N"/>
</dbReference>
<proteinExistence type="predicted"/>
<evidence type="ECO:0000259" key="5">
    <source>
        <dbReference type="Pfam" id="PF23036"/>
    </source>
</evidence>
<evidence type="ECO:0000259" key="7">
    <source>
        <dbReference type="Pfam" id="PF24967"/>
    </source>
</evidence>
<dbReference type="EMBL" id="LT598459">
    <property type="protein sequence ID" value="SCU82468.1"/>
    <property type="molecule type" value="Genomic_DNA"/>
</dbReference>
<dbReference type="InterPro" id="IPR022233">
    <property type="entry name" value="TRAPPC10/Trs130_C"/>
</dbReference>
<feature type="domain" description="TRAPPC10/Trs130 C-terminal" evidence="4">
    <location>
        <begin position="1039"/>
        <end position="1139"/>
    </location>
</feature>
<reference evidence="9" key="1">
    <citation type="submission" date="2016-03" db="EMBL/GenBank/DDBJ databases">
        <authorList>
            <person name="Devillers H."/>
        </authorList>
    </citation>
    <scope>NUCLEOTIDE SEQUENCE [LARGE SCALE GENOMIC DNA]</scope>
</reference>
<dbReference type="Pfam" id="PF24967">
    <property type="entry name" value="NTS_TR130"/>
    <property type="match status" value="1"/>
</dbReference>
<dbReference type="InterPro" id="IPR056916">
    <property type="entry name" value="NTS_TR130"/>
</dbReference>
<dbReference type="AlphaFoldDB" id="A0A1G4IZ61"/>
<dbReference type="STRING" id="1266660.A0A1G4IZ61"/>
<evidence type="ECO:0000259" key="6">
    <source>
        <dbReference type="Pfam" id="PF24966"/>
    </source>
</evidence>
<protein>
    <submittedName>
        <fullName evidence="8">LADA_0C05534g1_1</fullName>
    </submittedName>
</protein>
<evidence type="ECO:0000313" key="8">
    <source>
        <dbReference type="EMBL" id="SCU82468.1"/>
    </source>
</evidence>
<evidence type="ECO:0000256" key="3">
    <source>
        <dbReference type="ARBA" id="ARBA00023034"/>
    </source>
</evidence>